<dbReference type="Gene3D" id="3.40.630.30">
    <property type="match status" value="1"/>
</dbReference>
<evidence type="ECO:0000313" key="3">
    <source>
        <dbReference type="Proteomes" id="UP001141806"/>
    </source>
</evidence>
<dbReference type="PROSITE" id="PS51186">
    <property type="entry name" value="GNAT"/>
    <property type="match status" value="1"/>
</dbReference>
<organism evidence="2 3">
    <name type="scientific">Protea cynaroides</name>
    <dbReference type="NCBI Taxonomy" id="273540"/>
    <lineage>
        <taxon>Eukaryota</taxon>
        <taxon>Viridiplantae</taxon>
        <taxon>Streptophyta</taxon>
        <taxon>Embryophyta</taxon>
        <taxon>Tracheophyta</taxon>
        <taxon>Spermatophyta</taxon>
        <taxon>Magnoliopsida</taxon>
        <taxon>Proteales</taxon>
        <taxon>Proteaceae</taxon>
        <taxon>Protea</taxon>
    </lineage>
</organism>
<dbReference type="Pfam" id="PF13302">
    <property type="entry name" value="Acetyltransf_3"/>
    <property type="match status" value="1"/>
</dbReference>
<sequence>MAQLDSKVSLLDISLRPFEESDLEDYVIIMSDNTVSKFCSWNPMGKEEALNDLLRVIYTHPWFRAICVKDRPIGYILVNQGKGSDGCRGEIGYVVGSAYWGQGIATHAVKMVISSIFSELQGLERLEALIDVDNLRSQRVAEKIGFIREGVLRKYWILNGTPRDMVIYSLLKTDTPVRMCWGF</sequence>
<feature type="domain" description="N-acetyltransferase" evidence="1">
    <location>
        <begin position="13"/>
        <end position="173"/>
    </location>
</feature>
<proteinExistence type="predicted"/>
<dbReference type="Proteomes" id="UP001141806">
    <property type="component" value="Unassembled WGS sequence"/>
</dbReference>
<accession>A0A9Q0K6N8</accession>
<comment type="caution">
    <text evidence="2">The sequence shown here is derived from an EMBL/GenBank/DDBJ whole genome shotgun (WGS) entry which is preliminary data.</text>
</comment>
<dbReference type="InterPro" id="IPR016181">
    <property type="entry name" value="Acyl_CoA_acyltransferase"/>
</dbReference>
<evidence type="ECO:0000313" key="2">
    <source>
        <dbReference type="EMBL" id="KAJ4964250.1"/>
    </source>
</evidence>
<evidence type="ECO:0000259" key="1">
    <source>
        <dbReference type="PROSITE" id="PS51186"/>
    </source>
</evidence>
<keyword evidence="3" id="KW-1185">Reference proteome</keyword>
<dbReference type="SUPFAM" id="SSF55729">
    <property type="entry name" value="Acyl-CoA N-acyltransferases (Nat)"/>
    <property type="match status" value="1"/>
</dbReference>
<dbReference type="InterPro" id="IPR000182">
    <property type="entry name" value="GNAT_dom"/>
</dbReference>
<gene>
    <name evidence="2" type="ORF">NE237_024189</name>
</gene>
<name>A0A9Q0K6N8_9MAGN</name>
<dbReference type="GO" id="GO:0016747">
    <property type="term" value="F:acyltransferase activity, transferring groups other than amino-acyl groups"/>
    <property type="evidence" value="ECO:0007669"/>
    <property type="project" value="InterPro"/>
</dbReference>
<dbReference type="EMBL" id="JAMYWD010000008">
    <property type="protein sequence ID" value="KAJ4964250.1"/>
    <property type="molecule type" value="Genomic_DNA"/>
</dbReference>
<dbReference type="OrthoDB" id="630895at2759"/>
<dbReference type="PANTHER" id="PTHR46067">
    <property type="entry name" value="ACYL-COA N-ACYLTRANSFERASES (NAT) SUPERFAMILY PROTEIN"/>
    <property type="match status" value="1"/>
</dbReference>
<protein>
    <recommendedName>
        <fullName evidence="1">N-acetyltransferase domain-containing protein</fullName>
    </recommendedName>
</protein>
<dbReference type="AlphaFoldDB" id="A0A9Q0K6N8"/>
<reference evidence="2" key="1">
    <citation type="journal article" date="2023" name="Plant J.">
        <title>The genome of the king protea, Protea cynaroides.</title>
        <authorList>
            <person name="Chang J."/>
            <person name="Duong T.A."/>
            <person name="Schoeman C."/>
            <person name="Ma X."/>
            <person name="Roodt D."/>
            <person name="Barker N."/>
            <person name="Li Z."/>
            <person name="Van de Peer Y."/>
            <person name="Mizrachi E."/>
        </authorList>
    </citation>
    <scope>NUCLEOTIDE SEQUENCE</scope>
    <source>
        <tissue evidence="2">Young leaves</tissue>
    </source>
</reference>
<dbReference type="PANTHER" id="PTHR46067:SF27">
    <property type="entry name" value="ACYL-COA N-ACYLTRANSFERASES (NAT) SUPERFAMILY PROTEIN"/>
    <property type="match status" value="1"/>
</dbReference>